<name>A0A5B8YNY2_9FLAO</name>
<proteinExistence type="predicted"/>
<dbReference type="RefSeq" id="WP_146834195.1">
    <property type="nucleotide sequence ID" value="NZ_CP042476.1"/>
</dbReference>
<reference evidence="1 2" key="1">
    <citation type="submission" date="2019-08" db="EMBL/GenBank/DDBJ databases">
        <title>Antarcticibacterium arcticum sp. nov., a bacterium isolated from marine sediment of the Canadian Beaufort Sea.</title>
        <authorList>
            <person name="Lee Y.M."/>
            <person name="Baek K."/>
            <person name="Lee D.-H."/>
            <person name="Shin S.C."/>
            <person name="Jin Y.K."/>
            <person name="Park Y."/>
        </authorList>
    </citation>
    <scope>NUCLEOTIDE SEQUENCE [LARGE SCALE GENOMIC DNA]</scope>
    <source>
        <strain evidence="1 2">PAMC 28998</strain>
    </source>
</reference>
<sequence>MNNLLKLIKFNSVGRIILSTILISSLSCGIRYNTNGELESNIKQKIISESLEFSNYVAKRTVILDTIYFDDLIKNEKEIILKDLASDRKEIEYVNREFLGKYGYEEMISILNLKIEISEEALENLKEVKSGPAYIIAKHEYSFQNDVKEKWQKNELLVIVDKELNIVKMTKNKSEIENYISEDFNLKYLQ</sequence>
<dbReference type="KEGG" id="anp:FK178_09720"/>
<gene>
    <name evidence="1" type="ORF">FK178_09720</name>
</gene>
<keyword evidence="2" id="KW-1185">Reference proteome</keyword>
<evidence type="ECO:0008006" key="3">
    <source>
        <dbReference type="Google" id="ProtNLM"/>
    </source>
</evidence>
<organism evidence="1 2">
    <name type="scientific">Antarcticibacterium arcticum</name>
    <dbReference type="NCBI Taxonomy" id="2585771"/>
    <lineage>
        <taxon>Bacteria</taxon>
        <taxon>Pseudomonadati</taxon>
        <taxon>Bacteroidota</taxon>
        <taxon>Flavobacteriia</taxon>
        <taxon>Flavobacteriales</taxon>
        <taxon>Flavobacteriaceae</taxon>
        <taxon>Antarcticibacterium</taxon>
    </lineage>
</organism>
<dbReference type="Proteomes" id="UP000321954">
    <property type="component" value="Chromosome"/>
</dbReference>
<accession>A0A5B8YNY2</accession>
<evidence type="ECO:0000313" key="2">
    <source>
        <dbReference type="Proteomes" id="UP000321954"/>
    </source>
</evidence>
<dbReference type="EMBL" id="CP042476">
    <property type="protein sequence ID" value="QED37986.1"/>
    <property type="molecule type" value="Genomic_DNA"/>
</dbReference>
<dbReference type="PROSITE" id="PS51257">
    <property type="entry name" value="PROKAR_LIPOPROTEIN"/>
    <property type="match status" value="1"/>
</dbReference>
<evidence type="ECO:0000313" key="1">
    <source>
        <dbReference type="EMBL" id="QED37986.1"/>
    </source>
</evidence>
<dbReference type="AlphaFoldDB" id="A0A5B8YNY2"/>
<protein>
    <recommendedName>
        <fullName evidence="3">Lipoprotein</fullName>
    </recommendedName>
</protein>